<protein>
    <recommendedName>
        <fullName evidence="1">YgjP-like metallopeptidase domain-containing protein</fullName>
    </recommendedName>
</protein>
<feature type="domain" description="YgjP-like metallopeptidase" evidence="1">
    <location>
        <begin position="13"/>
        <end position="220"/>
    </location>
</feature>
<dbReference type="PANTHER" id="PTHR30399:SF1">
    <property type="entry name" value="UTP PYROPHOSPHATASE"/>
    <property type="match status" value="1"/>
</dbReference>
<dbReference type="Pfam" id="PF01863">
    <property type="entry name" value="YgjP-like"/>
    <property type="match status" value="1"/>
</dbReference>
<proteinExistence type="predicted"/>
<organism evidence="2 3">
    <name type="scientific">Capnocytophaga granulosa</name>
    <dbReference type="NCBI Taxonomy" id="45242"/>
    <lineage>
        <taxon>Bacteria</taxon>
        <taxon>Pseudomonadati</taxon>
        <taxon>Bacteroidota</taxon>
        <taxon>Flavobacteriia</taxon>
        <taxon>Flavobacteriales</taxon>
        <taxon>Flavobacteriaceae</taxon>
        <taxon>Capnocytophaga</taxon>
    </lineage>
</organism>
<dbReference type="InterPro" id="IPR053136">
    <property type="entry name" value="UTP_pyrophosphatase-like"/>
</dbReference>
<dbReference type="Gene3D" id="3.30.2010.10">
    <property type="entry name" value="Metalloproteases ('zincins'), catalytic domain"/>
    <property type="match status" value="1"/>
</dbReference>
<name>A0A1H2TXU5_9FLAO</name>
<evidence type="ECO:0000313" key="2">
    <source>
        <dbReference type="EMBL" id="SDW47974.1"/>
    </source>
</evidence>
<comment type="caution">
    <text evidence="2">The sequence shown here is derived from an EMBL/GenBank/DDBJ whole genome shotgun (WGS) entry which is preliminary data.</text>
</comment>
<evidence type="ECO:0000313" key="3">
    <source>
        <dbReference type="Proteomes" id="UP000182771"/>
    </source>
</evidence>
<dbReference type="RefSeq" id="WP_016420096.1">
    <property type="nucleotide sequence ID" value="NZ_FNND01000002.1"/>
</dbReference>
<dbReference type="CDD" id="cd07344">
    <property type="entry name" value="M48_yhfN_like"/>
    <property type="match status" value="1"/>
</dbReference>
<dbReference type="InterPro" id="IPR002725">
    <property type="entry name" value="YgjP-like_metallopeptidase"/>
</dbReference>
<dbReference type="Proteomes" id="UP000182771">
    <property type="component" value="Unassembled WGS sequence"/>
</dbReference>
<dbReference type="OrthoDB" id="9811177at2"/>
<dbReference type="GeneID" id="85016427"/>
<gene>
    <name evidence="2" type="ORF">SAMN05444420_102336</name>
</gene>
<dbReference type="AlphaFoldDB" id="A0A1H2TXU5"/>
<keyword evidence="3" id="KW-1185">Reference proteome</keyword>
<sequence>MSTHYELFYTDRKTLGIKVYPDTSVKVFAPIDTPLEVIALHVEAKSRWIKKQQAIFETYLPKLPPRQYVGGETFLYLGRQYMLKIEESEEEVVIFYQGRLVVKTLNPSSEQVKALLQTWYRTRAKIVLSQLFSQQFVLFNRFQLEKPTLVIKPMEKRWGSCTTGGKILLNVELIKAPISCITYVILHELCHLVHHNHSGAFYSLLESFMPDWRRWKQLLETMS</sequence>
<dbReference type="EMBL" id="FNND01000002">
    <property type="protein sequence ID" value="SDW47974.1"/>
    <property type="molecule type" value="Genomic_DNA"/>
</dbReference>
<reference evidence="2 3" key="1">
    <citation type="submission" date="2016-10" db="EMBL/GenBank/DDBJ databases">
        <authorList>
            <person name="Varghese N."/>
            <person name="Submissions S."/>
        </authorList>
    </citation>
    <scope>NUCLEOTIDE SEQUENCE [LARGE SCALE GENOMIC DNA]</scope>
    <source>
        <strain evidence="2 3">DSM 11449</strain>
    </source>
</reference>
<accession>A0A1H2TXU5</accession>
<evidence type="ECO:0000259" key="1">
    <source>
        <dbReference type="Pfam" id="PF01863"/>
    </source>
</evidence>
<dbReference type="PANTHER" id="PTHR30399">
    <property type="entry name" value="UNCHARACTERIZED PROTEIN YGJP"/>
    <property type="match status" value="1"/>
</dbReference>